<evidence type="ECO:0000256" key="12">
    <source>
        <dbReference type="SAM" id="MobiDB-lite"/>
    </source>
</evidence>
<dbReference type="GO" id="GO:0071479">
    <property type="term" value="P:cellular response to ionizing radiation"/>
    <property type="evidence" value="ECO:0007669"/>
    <property type="project" value="TreeGrafter"/>
</dbReference>
<evidence type="ECO:0000256" key="3">
    <source>
        <dbReference type="ARBA" id="ARBA00022553"/>
    </source>
</evidence>
<feature type="region of interest" description="Disordered" evidence="12">
    <location>
        <begin position="281"/>
        <end position="378"/>
    </location>
</feature>
<name>A0AAV2HSG7_LYMST</name>
<dbReference type="CDD" id="cd00577">
    <property type="entry name" value="PCNA"/>
    <property type="match status" value="1"/>
</dbReference>
<feature type="compositionally biased region" description="Low complexity" evidence="12">
    <location>
        <begin position="493"/>
        <end position="509"/>
    </location>
</feature>
<dbReference type="InterPro" id="IPR007268">
    <property type="entry name" value="Rad9/Ddc1"/>
</dbReference>
<keyword evidence="8" id="KW-0539">Nucleus</keyword>
<dbReference type="GO" id="GO:0000076">
    <property type="term" value="P:DNA replication checkpoint signaling"/>
    <property type="evidence" value="ECO:0007669"/>
    <property type="project" value="TreeGrafter"/>
</dbReference>
<evidence type="ECO:0000256" key="10">
    <source>
        <dbReference type="ARBA" id="ARBA00069752"/>
    </source>
</evidence>
<feature type="compositionally biased region" description="Polar residues" evidence="12">
    <location>
        <begin position="307"/>
        <end position="332"/>
    </location>
</feature>
<keyword evidence="7" id="KW-0269">Exonuclease</keyword>
<evidence type="ECO:0000256" key="4">
    <source>
        <dbReference type="ARBA" id="ARBA00022722"/>
    </source>
</evidence>
<dbReference type="SUPFAM" id="SSF55979">
    <property type="entry name" value="DNA clamp"/>
    <property type="match status" value="1"/>
</dbReference>
<sequence>MTSMKCVIPGVNLRVFGRAIQSLSKIGDELYFEPLEDGLYLRSVNSCRSAYACFQFSPSFFLNYINGSVGGGEDLDEEPLRCKVGMKSIMTVFRSLATIDKMVEKCCISLNMSEARLVFQMYCRHGIVKTHNLAFIECETLQAVFSKDMCPNKFTSPPKLLCDAVLNFQNTQEEITLIVRPDFVALKNYVEDEPDPKKVMHTEFTLSPNEFENYQIGVDTDVTFCLKELRAILAFADITGLPITLQFEGAGKPITLSINSDLSFEANFVLATLADDEPSQMQHYTQTKSNYPSHSTTRKQSKVDGRNSVTNRNTSNASRSINKVPKQSVQPETSNDMNDSDDDDLTMAMMDVTAPDESVSHNNGGHQSSQHISVNSKIPDHRVLSNKNVSMETNVASGENDDDEEWGRGNEGDRNIHNYPALSLKNKAPDRGKERLLGDLHCAPIGNNLKGGGQNLSRIESTQGETNEMPHSTMNKSNNLHEPTLAGKKKLSLKSASSSNSDVSPVISLQDQNLPNNQSLLEELEEDEDDIPPTPPSKKFRSVFFGTQSSTQPSQSQPKFALLAPDSDEDS</sequence>
<evidence type="ECO:0000256" key="7">
    <source>
        <dbReference type="ARBA" id="ARBA00022839"/>
    </source>
</evidence>
<evidence type="ECO:0000313" key="13">
    <source>
        <dbReference type="EMBL" id="CAL1537047.1"/>
    </source>
</evidence>
<dbReference type="GO" id="GO:0006281">
    <property type="term" value="P:DNA repair"/>
    <property type="evidence" value="ECO:0007669"/>
    <property type="project" value="TreeGrafter"/>
</dbReference>
<comment type="function">
    <text evidence="9">Component of the 9-1-1 cell-cycle checkpoint response complex that plays a major role in DNA repair. The 9-1-1 complex is recruited to DNA lesion upon damage by the RAD17-replication factor C (RFC) clamp loader complex. Acts then as a sliding clamp platform on DNA for several proteins involved in long-patch base excision repair (LP-BER). The 9-1-1 complex stimulates DNA polymerase beta (POLB) activity by increasing its affinity for the 3'-OH end of the primer-template and stabilizes POLB to those sites where LP-BER proceeds; endonuclease FEN1 cleavage activity on substrates with double, nick, or gap flaps of distinct sequences and lengths; and DNA ligase I (LIG1) on long-patch base excision repair substrates. The 9-1-1 complex is necessary for the recruitment of RHNO1 to sites of double-stranded breaks (DSB) occurring during the S phase. RAD9A possesses 3'-&gt;5' double stranded DNA exonuclease activity.</text>
</comment>
<feature type="compositionally biased region" description="Polar residues" evidence="12">
    <location>
        <begin position="360"/>
        <end position="376"/>
    </location>
</feature>
<dbReference type="PANTHER" id="PTHR15237:SF0">
    <property type="entry name" value="CELL CYCLE CHECKPOINT CONTROL PROTEIN"/>
    <property type="match status" value="1"/>
</dbReference>
<reference evidence="13 14" key="1">
    <citation type="submission" date="2024-04" db="EMBL/GenBank/DDBJ databases">
        <authorList>
            <consortium name="Genoscope - CEA"/>
            <person name="William W."/>
        </authorList>
    </citation>
    <scope>NUCLEOTIDE SEQUENCE [LARGE SCALE GENOMIC DNA]</scope>
</reference>
<evidence type="ECO:0000256" key="5">
    <source>
        <dbReference type="ARBA" id="ARBA00022763"/>
    </source>
</evidence>
<evidence type="ECO:0000313" key="14">
    <source>
        <dbReference type="Proteomes" id="UP001497497"/>
    </source>
</evidence>
<evidence type="ECO:0000256" key="2">
    <source>
        <dbReference type="ARBA" id="ARBA00008494"/>
    </source>
</evidence>
<dbReference type="EMBL" id="CAXITT010000247">
    <property type="protein sequence ID" value="CAL1537047.1"/>
    <property type="molecule type" value="Genomic_DNA"/>
</dbReference>
<dbReference type="FunFam" id="3.70.10.10:FF:000005">
    <property type="entry name" value="Cell cycle checkpoint control protein"/>
    <property type="match status" value="1"/>
</dbReference>
<keyword evidence="14" id="KW-1185">Reference proteome</keyword>
<keyword evidence="6" id="KW-0378">Hydrolase</keyword>
<feature type="region of interest" description="Disordered" evidence="12">
    <location>
        <begin position="463"/>
        <end position="482"/>
    </location>
</feature>
<feature type="compositionally biased region" description="Polar residues" evidence="12">
    <location>
        <begin position="463"/>
        <end position="481"/>
    </location>
</feature>
<feature type="compositionally biased region" description="Polar residues" evidence="12">
    <location>
        <begin position="510"/>
        <end position="519"/>
    </location>
</feature>
<dbReference type="PANTHER" id="PTHR15237">
    <property type="entry name" value="DNA REPAIR PROTEIN RAD9"/>
    <property type="match status" value="1"/>
</dbReference>
<comment type="subcellular location">
    <subcellularLocation>
        <location evidence="1">Nucleus</location>
    </subcellularLocation>
</comment>
<feature type="compositionally biased region" description="Acidic residues" evidence="12">
    <location>
        <begin position="522"/>
        <end position="531"/>
    </location>
</feature>
<evidence type="ECO:0000256" key="11">
    <source>
        <dbReference type="ARBA" id="ARBA00079896"/>
    </source>
</evidence>
<dbReference type="GO" id="GO:0031573">
    <property type="term" value="P:mitotic intra-S DNA damage checkpoint signaling"/>
    <property type="evidence" value="ECO:0007669"/>
    <property type="project" value="TreeGrafter"/>
</dbReference>
<feature type="region of interest" description="Disordered" evidence="12">
    <location>
        <begin position="393"/>
        <end position="427"/>
    </location>
</feature>
<feature type="region of interest" description="Disordered" evidence="12">
    <location>
        <begin position="489"/>
        <end position="571"/>
    </location>
</feature>
<dbReference type="Proteomes" id="UP001497497">
    <property type="component" value="Unassembled WGS sequence"/>
</dbReference>
<dbReference type="AlphaFoldDB" id="A0AAV2HSG7"/>
<dbReference type="GO" id="GO:0004527">
    <property type="term" value="F:exonuclease activity"/>
    <property type="evidence" value="ECO:0007669"/>
    <property type="project" value="UniProtKB-KW"/>
</dbReference>
<dbReference type="Gene3D" id="3.70.10.10">
    <property type="match status" value="1"/>
</dbReference>
<keyword evidence="3" id="KW-0597">Phosphoprotein</keyword>
<gene>
    <name evidence="13" type="ORF">GSLYS_00010960001</name>
</gene>
<dbReference type="InterPro" id="IPR046938">
    <property type="entry name" value="DNA_clamp_sf"/>
</dbReference>
<keyword evidence="5" id="KW-0227">DNA damage</keyword>
<feature type="compositionally biased region" description="Basic and acidic residues" evidence="12">
    <location>
        <begin position="406"/>
        <end position="416"/>
    </location>
</feature>
<evidence type="ECO:0000256" key="9">
    <source>
        <dbReference type="ARBA" id="ARBA00059283"/>
    </source>
</evidence>
<feature type="compositionally biased region" description="Low complexity" evidence="12">
    <location>
        <begin position="547"/>
        <end position="558"/>
    </location>
</feature>
<evidence type="ECO:0000256" key="8">
    <source>
        <dbReference type="ARBA" id="ARBA00023242"/>
    </source>
</evidence>
<feature type="compositionally biased region" description="Polar residues" evidence="12">
    <location>
        <begin position="281"/>
        <end position="295"/>
    </location>
</feature>
<comment type="similarity">
    <text evidence="2">Belongs to the rad9 family.</text>
</comment>
<comment type="caution">
    <text evidence="13">The sequence shown here is derived from an EMBL/GenBank/DDBJ whole genome shotgun (WGS) entry which is preliminary data.</text>
</comment>
<evidence type="ECO:0000256" key="1">
    <source>
        <dbReference type="ARBA" id="ARBA00004123"/>
    </source>
</evidence>
<organism evidence="13 14">
    <name type="scientific">Lymnaea stagnalis</name>
    <name type="common">Great pond snail</name>
    <name type="synonym">Helix stagnalis</name>
    <dbReference type="NCBI Taxonomy" id="6523"/>
    <lineage>
        <taxon>Eukaryota</taxon>
        <taxon>Metazoa</taxon>
        <taxon>Spiralia</taxon>
        <taxon>Lophotrochozoa</taxon>
        <taxon>Mollusca</taxon>
        <taxon>Gastropoda</taxon>
        <taxon>Heterobranchia</taxon>
        <taxon>Euthyneura</taxon>
        <taxon>Panpulmonata</taxon>
        <taxon>Hygrophila</taxon>
        <taxon>Lymnaeoidea</taxon>
        <taxon>Lymnaeidae</taxon>
        <taxon>Lymnaea</taxon>
    </lineage>
</organism>
<evidence type="ECO:0000256" key="6">
    <source>
        <dbReference type="ARBA" id="ARBA00022801"/>
    </source>
</evidence>
<proteinExistence type="inferred from homology"/>
<dbReference type="GO" id="GO:0030896">
    <property type="term" value="C:checkpoint clamp complex"/>
    <property type="evidence" value="ECO:0007669"/>
    <property type="project" value="InterPro"/>
</dbReference>
<dbReference type="Pfam" id="PF04139">
    <property type="entry name" value="Rad9"/>
    <property type="match status" value="1"/>
</dbReference>
<accession>A0AAV2HSG7</accession>
<protein>
    <recommendedName>
        <fullName evidence="10">Cell cycle checkpoint control protein RAD9A</fullName>
    </recommendedName>
    <alternativeName>
        <fullName evidence="11">DNA repair exonuclease rad9 homolog A</fullName>
    </alternativeName>
</protein>
<keyword evidence="4" id="KW-0540">Nuclease</keyword>